<gene>
    <name evidence="3" type="ordered locus">BATR1942_15500</name>
</gene>
<feature type="transmembrane region" description="Helical" evidence="1">
    <location>
        <begin position="249"/>
        <end position="279"/>
    </location>
</feature>
<keyword evidence="4" id="KW-1185">Reference proteome</keyword>
<dbReference type="Proteomes" id="UP000006867">
    <property type="component" value="Chromosome"/>
</dbReference>
<protein>
    <submittedName>
        <fullName evidence="3">Topological determinant of cell division</fullName>
    </submittedName>
</protein>
<organism evidence="3 4">
    <name type="scientific">Bacillus atrophaeus (strain 1942)</name>
    <dbReference type="NCBI Taxonomy" id="720555"/>
    <lineage>
        <taxon>Bacteria</taxon>
        <taxon>Bacillati</taxon>
        <taxon>Bacillota</taxon>
        <taxon>Bacilli</taxon>
        <taxon>Bacillales</taxon>
        <taxon>Bacillaceae</taxon>
        <taxon>Bacillus</taxon>
    </lineage>
</organism>
<feature type="transmembrane region" description="Helical" evidence="1">
    <location>
        <begin position="143"/>
        <end position="162"/>
    </location>
</feature>
<keyword evidence="1" id="KW-0472">Membrane</keyword>
<reference evidence="3 4" key="1">
    <citation type="journal article" date="2011" name="Front. Microbiol.">
        <title>Genomic signatures of strain selection and enhancement in Bacillus atrophaeus var. globigii, a historical biowarfare simulant.</title>
        <authorList>
            <person name="Gibbons H.S."/>
            <person name="Broomall S.M."/>
            <person name="McNew L.A."/>
            <person name="Daligault H."/>
            <person name="Chapman C."/>
            <person name="Bruce D."/>
            <person name="Karavis M."/>
            <person name="Krepps M."/>
            <person name="McGregor P.A."/>
            <person name="Hong C."/>
            <person name="Park K.H."/>
            <person name="Akmal A."/>
            <person name="Feldman A."/>
            <person name="Lin J.S."/>
            <person name="Chang W.E."/>
            <person name="Higgs B.W."/>
            <person name="Demirev P."/>
            <person name="Lindquist J."/>
            <person name="Liem A."/>
            <person name="Fochler E."/>
            <person name="Read T.D."/>
            <person name="Tapia R."/>
            <person name="Johnson S."/>
            <person name="Bishop-Lilly K.A."/>
            <person name="Detter C."/>
            <person name="Han C."/>
            <person name="Sozhamannan S."/>
            <person name="Rosenzweig C.N."/>
            <person name="Skowronski E.W."/>
        </authorList>
    </citation>
    <scope>NUCLEOTIDE SEQUENCE [LARGE SCALE GENOMIC DNA]</scope>
    <source>
        <strain evidence="3 4">1942</strain>
    </source>
</reference>
<evidence type="ECO:0000256" key="1">
    <source>
        <dbReference type="SAM" id="Phobius"/>
    </source>
</evidence>
<keyword evidence="3" id="KW-0132">Cell division</keyword>
<evidence type="ECO:0000313" key="3">
    <source>
        <dbReference type="EMBL" id="ADP34019.1"/>
    </source>
</evidence>
<proteinExistence type="predicted"/>
<keyword evidence="1" id="KW-1133">Transmembrane helix</keyword>
<keyword evidence="1" id="KW-0812">Transmembrane</keyword>
<dbReference type="Pfam" id="PF17820">
    <property type="entry name" value="PDZ_6"/>
    <property type="match status" value="1"/>
</dbReference>
<dbReference type="InterPro" id="IPR001478">
    <property type="entry name" value="PDZ"/>
</dbReference>
<dbReference type="InterPro" id="IPR041489">
    <property type="entry name" value="PDZ_6"/>
</dbReference>
<dbReference type="SMART" id="SM00228">
    <property type="entry name" value="PDZ"/>
    <property type="match status" value="1"/>
</dbReference>
<name>A0ABN3ZFK1_BACA1</name>
<accession>A0ABN3ZFK1</accession>
<dbReference type="RefSeq" id="WP_003326746.1">
    <property type="nucleotide sequence ID" value="NC_014639.1"/>
</dbReference>
<dbReference type="Gene3D" id="2.30.42.10">
    <property type="match status" value="1"/>
</dbReference>
<dbReference type="GO" id="GO:0051301">
    <property type="term" value="P:cell division"/>
    <property type="evidence" value="ECO:0007669"/>
    <property type="project" value="UniProtKB-KW"/>
</dbReference>
<keyword evidence="3" id="KW-0131">Cell cycle</keyword>
<dbReference type="InterPro" id="IPR036034">
    <property type="entry name" value="PDZ_sf"/>
</dbReference>
<feature type="transmembrane region" description="Helical" evidence="1">
    <location>
        <begin position="106"/>
        <end position="123"/>
    </location>
</feature>
<evidence type="ECO:0000313" key="4">
    <source>
        <dbReference type="Proteomes" id="UP000006867"/>
    </source>
</evidence>
<dbReference type="SUPFAM" id="SSF50156">
    <property type="entry name" value="PDZ domain-like"/>
    <property type="match status" value="1"/>
</dbReference>
<sequence>MSVEWAIELLKSAGLFFLHPLFWFFMIISLACGYARIKRERKTFHTRIADIYDELKFTYTKGLIPGIILSVILFGLGISVPLGMLGIIAVVTAVAALVLRANWLSAAYIVGVSIIIGFGLSYFQAEPFLNRFPQGFEINWPAIAVLLGLLVITEGAAAYRSAHVKTSPALVVSSRGLPIGQQISNRAWLLPLFILVPGNGLESHLSWWPVFSVPGVSFHFIWIPYIIGFGQRVQGSLPAISIKTTAKRIAILGLVITAFGAASIWWMPFAGAAVLTAVFGRIFLSLKQRVNDNAAPFYFSKRDQGLMVLGIIPNTPAEDLELKIGEIITKVNGTPVKHVSDFYEALQNNRAFVKLEVIGLNGEIRFDQRATYEGEHHELGILFVKDNQEEEENITALQG</sequence>
<dbReference type="EMBL" id="CP002207">
    <property type="protein sequence ID" value="ADP34019.1"/>
    <property type="molecule type" value="Genomic_DNA"/>
</dbReference>
<feature type="transmembrane region" description="Helical" evidence="1">
    <location>
        <begin position="20"/>
        <end position="37"/>
    </location>
</feature>
<evidence type="ECO:0000259" key="2">
    <source>
        <dbReference type="SMART" id="SM00228"/>
    </source>
</evidence>
<feature type="domain" description="PDZ" evidence="2">
    <location>
        <begin position="295"/>
        <end position="361"/>
    </location>
</feature>
<feature type="transmembrane region" description="Helical" evidence="1">
    <location>
        <begin position="207"/>
        <end position="228"/>
    </location>
</feature>